<dbReference type="Gene3D" id="3.90.120.10">
    <property type="entry name" value="DNA Methylase, subunit A, domain 2"/>
    <property type="match status" value="1"/>
</dbReference>
<keyword evidence="2" id="KW-0808">Transferase</keyword>
<dbReference type="Pfam" id="PF00145">
    <property type="entry name" value="DNA_methylase"/>
    <property type="match status" value="1"/>
</dbReference>
<evidence type="ECO:0000256" key="4">
    <source>
        <dbReference type="ARBA" id="ARBA00047422"/>
    </source>
</evidence>
<comment type="caution">
    <text evidence="5">The sequence shown here is derived from an EMBL/GenBank/DDBJ whole genome shotgun (WGS) entry which is preliminary data.</text>
</comment>
<dbReference type="Gene3D" id="3.40.50.150">
    <property type="entry name" value="Vaccinia Virus protein VP39"/>
    <property type="match status" value="1"/>
</dbReference>
<dbReference type="RefSeq" id="WP_307017727.1">
    <property type="nucleotide sequence ID" value="NZ_JAUSUI010000001.1"/>
</dbReference>
<name>A0ABU0B6F4_9HYPH</name>
<evidence type="ECO:0000256" key="3">
    <source>
        <dbReference type="ARBA" id="ARBA00022747"/>
    </source>
</evidence>
<proteinExistence type="predicted"/>
<reference evidence="5 6" key="1">
    <citation type="submission" date="2023-07" db="EMBL/GenBank/DDBJ databases">
        <title>Genomic Encyclopedia of Type Strains, Phase IV (KMG-IV): sequencing the most valuable type-strain genomes for metagenomic binning, comparative biology and taxonomic classification.</title>
        <authorList>
            <person name="Goeker M."/>
        </authorList>
    </citation>
    <scope>NUCLEOTIDE SEQUENCE [LARGE SCALE GENOMIC DNA]</scope>
    <source>
        <strain evidence="5 6">DSM 2457</strain>
    </source>
</reference>
<gene>
    <name evidence="5" type="ORF">J2S75_000412</name>
</gene>
<keyword evidence="1 5" id="KW-0489">Methyltransferase</keyword>
<organism evidence="5 6">
    <name type="scientific">Ancylobacter polymorphus</name>
    <dbReference type="NCBI Taxonomy" id="223390"/>
    <lineage>
        <taxon>Bacteria</taxon>
        <taxon>Pseudomonadati</taxon>
        <taxon>Pseudomonadota</taxon>
        <taxon>Alphaproteobacteria</taxon>
        <taxon>Hyphomicrobiales</taxon>
        <taxon>Xanthobacteraceae</taxon>
        <taxon>Ancylobacter</taxon>
    </lineage>
</organism>
<dbReference type="EMBL" id="JAUSUI010000001">
    <property type="protein sequence ID" value="MDQ0301401.1"/>
    <property type="molecule type" value="Genomic_DNA"/>
</dbReference>
<evidence type="ECO:0000313" key="5">
    <source>
        <dbReference type="EMBL" id="MDQ0301401.1"/>
    </source>
</evidence>
<accession>A0ABU0B6F4</accession>
<dbReference type="GO" id="GO:0008168">
    <property type="term" value="F:methyltransferase activity"/>
    <property type="evidence" value="ECO:0007669"/>
    <property type="project" value="UniProtKB-KW"/>
</dbReference>
<dbReference type="SUPFAM" id="SSF53335">
    <property type="entry name" value="S-adenosyl-L-methionine-dependent methyltransferases"/>
    <property type="match status" value="1"/>
</dbReference>
<protein>
    <submittedName>
        <fullName evidence="5">Site-specific DNA-cytosine methylase</fullName>
    </submittedName>
</protein>
<evidence type="ECO:0000256" key="2">
    <source>
        <dbReference type="ARBA" id="ARBA00022679"/>
    </source>
</evidence>
<sequence>MTEVEILHFHICCGLGGGAKGFNKGQARVGSMVAKFRCIGGIDSDAAAIRDFTHAAGVQGTVLDIFDRRQYVAFHGKEPPPEWREATTADYHRAAGGERPHIVFASFPCKGFSGLLSETKSLTTKYTALNSLSFRGLWLALEAWKDDPPEFFIFENVPRIATRGRHFVDQLVALLRSYGYVVAETTHDCGVIGGLAQSRKRFLMVARHAKKVPPFLYEPPKRRLRGVGEILEKLPLPGDEGRGGPMHRVPSLQWKTWVRLAFVEAGSDWRSLNRLNVTDGNLADYGIASDTGWQAGVLGVQSWARHSGTVTGRGSPTNGTFAVADPRAPDGALQYGNFGVRDWSETTGAVINVKSPGQGGFAVSDPRMEGPPRFNNVFRIVPWGGTSPAIAGPGGPAGGLAVADPRPAERDDYKQTKYRVTRMDEASGVVISASTTGNGAFAVADPRTGYPEGTHQNKMAVQEWLGPSKAVIGSDRVGSGALCVADPRPAALSREDRKDYLTGGHYGVTGWDESSGAVPAFAKNNNGHWSVADPRAPDAVLAELAALPEASTNLVAVIRALDGTWHRPFTTLELAALQSLVDPETLFTLEGRSDSAWRERIGNAVPPEAAASIASVMGRTLLLAWAGESFMLSADPIWVQPLTVALSVEVPDFCEAVQ</sequence>
<dbReference type="PRINTS" id="PR00105">
    <property type="entry name" value="C5METTRFRASE"/>
</dbReference>
<keyword evidence="6" id="KW-1185">Reference proteome</keyword>
<dbReference type="InterPro" id="IPR029063">
    <property type="entry name" value="SAM-dependent_MTases_sf"/>
</dbReference>
<dbReference type="Proteomes" id="UP001224682">
    <property type="component" value="Unassembled WGS sequence"/>
</dbReference>
<comment type="catalytic activity">
    <reaction evidence="4">
        <text>a 2'-deoxycytidine in DNA + S-adenosyl-L-methionine = a 5-methyl-2'-deoxycytidine in DNA + S-adenosyl-L-homocysteine + H(+)</text>
        <dbReference type="Rhea" id="RHEA:13681"/>
        <dbReference type="Rhea" id="RHEA-COMP:11369"/>
        <dbReference type="Rhea" id="RHEA-COMP:11370"/>
        <dbReference type="ChEBI" id="CHEBI:15378"/>
        <dbReference type="ChEBI" id="CHEBI:57856"/>
        <dbReference type="ChEBI" id="CHEBI:59789"/>
        <dbReference type="ChEBI" id="CHEBI:85452"/>
        <dbReference type="ChEBI" id="CHEBI:85454"/>
        <dbReference type="EC" id="2.1.1.37"/>
    </reaction>
</comment>
<keyword evidence="3" id="KW-0680">Restriction system</keyword>
<dbReference type="GO" id="GO:0032259">
    <property type="term" value="P:methylation"/>
    <property type="evidence" value="ECO:0007669"/>
    <property type="project" value="UniProtKB-KW"/>
</dbReference>
<dbReference type="InterPro" id="IPR001525">
    <property type="entry name" value="C5_MeTfrase"/>
</dbReference>
<evidence type="ECO:0000256" key="1">
    <source>
        <dbReference type="ARBA" id="ARBA00022603"/>
    </source>
</evidence>
<evidence type="ECO:0000313" key="6">
    <source>
        <dbReference type="Proteomes" id="UP001224682"/>
    </source>
</evidence>